<evidence type="ECO:0000313" key="1">
    <source>
        <dbReference type="EMBL" id="MDN7563592.1"/>
    </source>
</evidence>
<evidence type="ECO:0000313" key="2">
    <source>
        <dbReference type="Proteomes" id="UP001172109"/>
    </source>
</evidence>
<name>A0AAP4QXD3_9BURK</name>
<dbReference type="AlphaFoldDB" id="A0AAP4QXD3"/>
<sequence>MFDGGYITSPVLSPPLGAGGNGNSSANLPSGKAPRSLIDYTPEEAEDFAIQAQRVVALYRAEAAGGRVYSASGLIPLSAFIAYKGLIGSATKTIAALTAGGAAVYATRNYLLAPRYERIYTRAEAAIQCARSEYAVAEMAIGARHVPDDVHDAVEQAFTAADSELMKLDSMAKKAKVSIQPLRDQLTKARRDKWAADAYLEGGLRAHKAALFKAVHLIIAQANEQIAEDQPTIADDKALFGSAFTLPTSLRTPSATQALALPSDTKYARDTDTQKTALQTQWNAAAQAIKTANDKVVLYVQAAQQFPPPQSIAGATNYGGCAYQQLTGVRPALTQPLTLGAADADSNQTFPVTTSTPASVAISGGTPSSYAAAIADPPTAAGAIAPSAKIELRSGIAFVVVTVDSSTPKDRAFKVVVTDGTGTLKQFYVQPK</sequence>
<accession>A0AAP4QXD3</accession>
<reference evidence="1" key="1">
    <citation type="submission" date="2023-07" db="EMBL/GenBank/DDBJ databases">
        <title>A collection of bacterial strains from the Burkholderia cepacia Research Laboratory and Repository.</title>
        <authorList>
            <person name="Lipuma J."/>
            <person name="Spilker T."/>
            <person name="Caverly L."/>
        </authorList>
    </citation>
    <scope>NUCLEOTIDE SEQUENCE</scope>
    <source>
        <strain evidence="1">AU44979</strain>
    </source>
</reference>
<proteinExistence type="predicted"/>
<organism evidence="1 2">
    <name type="scientific">Burkholderia contaminans</name>
    <dbReference type="NCBI Taxonomy" id="488447"/>
    <lineage>
        <taxon>Bacteria</taxon>
        <taxon>Pseudomonadati</taxon>
        <taxon>Pseudomonadota</taxon>
        <taxon>Betaproteobacteria</taxon>
        <taxon>Burkholderiales</taxon>
        <taxon>Burkholderiaceae</taxon>
        <taxon>Burkholderia</taxon>
        <taxon>Burkholderia cepacia complex</taxon>
    </lineage>
</organism>
<dbReference type="Proteomes" id="UP001172109">
    <property type="component" value="Unassembled WGS sequence"/>
</dbReference>
<dbReference type="RefSeq" id="WP_105817147.1">
    <property type="nucleotide sequence ID" value="NZ_CADEUY010000002.1"/>
</dbReference>
<protein>
    <submittedName>
        <fullName evidence="1">Uncharacterized protein</fullName>
    </submittedName>
</protein>
<gene>
    <name evidence="1" type="ORF">QZM56_03640</name>
</gene>
<dbReference type="EMBL" id="JAUJQS010000002">
    <property type="protein sequence ID" value="MDN7563592.1"/>
    <property type="molecule type" value="Genomic_DNA"/>
</dbReference>
<comment type="caution">
    <text evidence="1">The sequence shown here is derived from an EMBL/GenBank/DDBJ whole genome shotgun (WGS) entry which is preliminary data.</text>
</comment>